<evidence type="ECO:0000313" key="2">
    <source>
        <dbReference type="Proteomes" id="UP000824223"/>
    </source>
</evidence>
<dbReference type="EMBL" id="DXAK01000012">
    <property type="protein sequence ID" value="HJA06016.1"/>
    <property type="molecule type" value="Genomic_DNA"/>
</dbReference>
<accession>A0A9D2KIY1</accession>
<proteinExistence type="predicted"/>
<dbReference type="InterPro" id="IPR009711">
    <property type="entry name" value="UPF0473"/>
</dbReference>
<dbReference type="AlphaFoldDB" id="A0A9D2KIY1"/>
<dbReference type="Pfam" id="PF06949">
    <property type="entry name" value="DUF1292"/>
    <property type="match status" value="1"/>
</dbReference>
<dbReference type="Proteomes" id="UP000824223">
    <property type="component" value="Unassembled WGS sequence"/>
</dbReference>
<reference evidence="1" key="1">
    <citation type="journal article" date="2021" name="PeerJ">
        <title>Extensive microbial diversity within the chicken gut microbiome revealed by metagenomics and culture.</title>
        <authorList>
            <person name="Gilroy R."/>
            <person name="Ravi A."/>
            <person name="Getino M."/>
            <person name="Pursley I."/>
            <person name="Horton D.L."/>
            <person name="Alikhan N.F."/>
            <person name="Baker D."/>
            <person name="Gharbi K."/>
            <person name="Hall N."/>
            <person name="Watson M."/>
            <person name="Adriaenssens E.M."/>
            <person name="Foster-Nyarko E."/>
            <person name="Jarju S."/>
            <person name="Secka A."/>
            <person name="Antonio M."/>
            <person name="Oren A."/>
            <person name="Chaudhuri R.R."/>
            <person name="La Ragione R."/>
            <person name="Hildebrand F."/>
            <person name="Pallen M.J."/>
        </authorList>
    </citation>
    <scope>NUCLEOTIDE SEQUENCE</scope>
    <source>
        <strain evidence="1">ChiSjej2B20-11307</strain>
    </source>
</reference>
<comment type="caution">
    <text evidence="1">The sequence shown here is derived from an EMBL/GenBank/DDBJ whole genome shotgun (WGS) entry which is preliminary data.</text>
</comment>
<evidence type="ECO:0000313" key="1">
    <source>
        <dbReference type="EMBL" id="HJA06016.1"/>
    </source>
</evidence>
<gene>
    <name evidence="1" type="ORF">H9798_02540</name>
</gene>
<sequence length="86" mass="9727">MEKIRFAFADGTGGDEFFVLEETRINGSTYILVTDSEEEDAECLILKETEKPKPGDSVYEIVEDETELLAVSKVFEELLEDVSIEM</sequence>
<organism evidence="1 2">
    <name type="scientific">Candidatus Mediterraneibacter pullicola</name>
    <dbReference type="NCBI Taxonomy" id="2838682"/>
    <lineage>
        <taxon>Bacteria</taxon>
        <taxon>Bacillati</taxon>
        <taxon>Bacillota</taxon>
        <taxon>Clostridia</taxon>
        <taxon>Lachnospirales</taxon>
        <taxon>Lachnospiraceae</taxon>
        <taxon>Mediterraneibacter</taxon>
    </lineage>
</organism>
<protein>
    <submittedName>
        <fullName evidence="1">DUF1292 domain-containing protein</fullName>
    </submittedName>
</protein>
<name>A0A9D2KIY1_9FIRM</name>
<reference evidence="1" key="2">
    <citation type="submission" date="2021-04" db="EMBL/GenBank/DDBJ databases">
        <authorList>
            <person name="Gilroy R."/>
        </authorList>
    </citation>
    <scope>NUCLEOTIDE SEQUENCE</scope>
    <source>
        <strain evidence="1">ChiSjej2B20-11307</strain>
    </source>
</reference>